<evidence type="ECO:0000313" key="1">
    <source>
        <dbReference type="Proteomes" id="UP000887569"/>
    </source>
</evidence>
<name>A0A915CGM6_PARUN</name>
<evidence type="ECO:0000313" key="2">
    <source>
        <dbReference type="WBParaSite" id="PgR162X_g004_t05"/>
    </source>
</evidence>
<proteinExistence type="predicted"/>
<dbReference type="InterPro" id="IPR035969">
    <property type="entry name" value="Rab-GAP_TBC_sf"/>
</dbReference>
<dbReference type="WBParaSite" id="PgR162X_g004_t05">
    <property type="protein sequence ID" value="PgR162X_g004_t05"/>
    <property type="gene ID" value="PgR162X_g004"/>
</dbReference>
<accession>A0A915CGM6</accession>
<dbReference type="SUPFAM" id="SSF47923">
    <property type="entry name" value="Ypt/Rab-GAP domain of gyp1p"/>
    <property type="match status" value="1"/>
</dbReference>
<dbReference type="GO" id="GO:0005783">
    <property type="term" value="C:endoplasmic reticulum"/>
    <property type="evidence" value="ECO:0007669"/>
    <property type="project" value="TreeGrafter"/>
</dbReference>
<organism evidence="1 2">
    <name type="scientific">Parascaris univalens</name>
    <name type="common">Nematode worm</name>
    <dbReference type="NCBI Taxonomy" id="6257"/>
    <lineage>
        <taxon>Eukaryota</taxon>
        <taxon>Metazoa</taxon>
        <taxon>Ecdysozoa</taxon>
        <taxon>Nematoda</taxon>
        <taxon>Chromadorea</taxon>
        <taxon>Rhabditida</taxon>
        <taxon>Spirurina</taxon>
        <taxon>Ascaridomorpha</taxon>
        <taxon>Ascaridoidea</taxon>
        <taxon>Ascarididae</taxon>
        <taxon>Parascaris</taxon>
    </lineage>
</organism>
<dbReference type="Proteomes" id="UP000887569">
    <property type="component" value="Unplaced"/>
</dbReference>
<reference evidence="2" key="1">
    <citation type="submission" date="2022-11" db="UniProtKB">
        <authorList>
            <consortium name="WormBaseParasite"/>
        </authorList>
    </citation>
    <scope>IDENTIFICATION</scope>
</reference>
<protein>
    <submittedName>
        <fullName evidence="2">Uncharacterized protein</fullName>
    </submittedName>
</protein>
<dbReference type="PANTHER" id="PTHR13399">
    <property type="entry name" value="TRANSLOCON-ASSOCIATED PROTEIN TRAP , GAMMA SUBUNIT"/>
    <property type="match status" value="1"/>
</dbReference>
<dbReference type="AlphaFoldDB" id="A0A915CGM6"/>
<sequence>DTKLRFSLDPPGSESGFEDWLNAMKAVARLPDGIRSYFRRKLWVMLANYHIDRRALSYEKIRRVAFNERINPDDDRLSFRIIKDLHRCGWSGISGEAERIHLKRVLLGYARFNKTIGCRDSGIGARSNGIRRRVRT</sequence>
<dbReference type="PANTHER" id="PTHR13399:SF2">
    <property type="entry name" value="TRANSLOCON-ASSOCIATED PROTEIN SUBUNIT GAMMA"/>
    <property type="match status" value="1"/>
</dbReference>
<keyword evidence="1" id="KW-1185">Reference proteome</keyword>